<gene>
    <name evidence="1" type="ORF">HH303_17770</name>
</gene>
<sequence length="383" mass="42699">MKPRCFFVANFVPMCSIWDMGRDIRTALETAGVSVMEFLRSDFPNAQLHEIMLRYITVHKGPRFLFDINANENYRSGDTSFYDRHDLPRASFITDSPLRHMSKILGMTPGSALCLVDRDFARIASDFGCASREVLFFPHGGPPPLDSVRTDAERDIPFLMIGNIGAAPGGDALADRYGRFPGTDRMSVQRMIDRIRSETTGIYDVIVSESPDLSLDHRLEVGNGLEQMLIAERRADLVKSMAGRGLHLYGSIDATIARELPSDVTAGPVISFEDGCDLMERARVVVNSSPSFRNGGHERIFYAQSRGAYVLTEPSRFLEQEAAADLGLSFLPFDIDGITDVLDHASNSGDARRDAATDHYRRTHTWTHRISPLLDRMTAAFWG</sequence>
<dbReference type="AlphaFoldDB" id="A0A7Y0HIA8"/>
<organism evidence="1 2">
    <name type="scientific">Pacificispira spongiicola</name>
    <dbReference type="NCBI Taxonomy" id="2729598"/>
    <lineage>
        <taxon>Bacteria</taxon>
        <taxon>Pseudomonadati</taxon>
        <taxon>Pseudomonadota</taxon>
        <taxon>Alphaproteobacteria</taxon>
        <taxon>Rhodospirillales</taxon>
        <taxon>Rhodospirillaceae</taxon>
        <taxon>Pacificispira</taxon>
    </lineage>
</organism>
<protein>
    <recommendedName>
        <fullName evidence="3">Glycosyltransferase family 1 protein</fullName>
    </recommendedName>
</protein>
<accession>A0A7Y0HIA8</accession>
<dbReference type="EMBL" id="JABBNT010000005">
    <property type="protein sequence ID" value="NMM46344.1"/>
    <property type="molecule type" value="Genomic_DNA"/>
</dbReference>
<name>A0A7Y0HIA8_9PROT</name>
<evidence type="ECO:0000313" key="1">
    <source>
        <dbReference type="EMBL" id="NMM46344.1"/>
    </source>
</evidence>
<comment type="caution">
    <text evidence="1">The sequence shown here is derived from an EMBL/GenBank/DDBJ whole genome shotgun (WGS) entry which is preliminary data.</text>
</comment>
<evidence type="ECO:0000313" key="2">
    <source>
        <dbReference type="Proteomes" id="UP000539372"/>
    </source>
</evidence>
<reference evidence="1 2" key="1">
    <citation type="submission" date="2020-04" db="EMBL/GenBank/DDBJ databases">
        <title>Rhodospirillaceae bacterium KN72 isolated from deep sea.</title>
        <authorList>
            <person name="Zhang D.-C."/>
        </authorList>
    </citation>
    <scope>NUCLEOTIDE SEQUENCE [LARGE SCALE GENOMIC DNA]</scope>
    <source>
        <strain evidence="1 2">KN72</strain>
    </source>
</reference>
<evidence type="ECO:0008006" key="3">
    <source>
        <dbReference type="Google" id="ProtNLM"/>
    </source>
</evidence>
<proteinExistence type="predicted"/>
<keyword evidence="2" id="KW-1185">Reference proteome</keyword>
<dbReference type="Proteomes" id="UP000539372">
    <property type="component" value="Unassembled WGS sequence"/>
</dbReference>
<dbReference type="RefSeq" id="WP_169626705.1">
    <property type="nucleotide sequence ID" value="NZ_JABBNT010000005.1"/>
</dbReference>